<dbReference type="AlphaFoldDB" id="A0A9Q1GI23"/>
<accession>A0A9Q1GI23</accession>
<protein>
    <submittedName>
        <fullName evidence="1">Uncharacterized protein</fullName>
    </submittedName>
</protein>
<proteinExistence type="predicted"/>
<dbReference type="EMBL" id="JAKOGI010003496">
    <property type="protein sequence ID" value="KAJ8420373.1"/>
    <property type="molecule type" value="Genomic_DNA"/>
</dbReference>
<evidence type="ECO:0000313" key="2">
    <source>
        <dbReference type="Proteomes" id="UP001153076"/>
    </source>
</evidence>
<sequence length="239" mass="26499">MLPILQFQLLLNGRHQTRPVIETIPLGPQSLSGPSEPCEPDQMLKLNRCQFIFIENLLAHRMQGKANVVVKECPVLLLECRPLKLSNGLRVGKMATRTVLQVRMSWSPGEFKPLDNNFVLNCPVSVTRVVKHLLRPPRRTSSSKSGWWQSQQLVGRLDMRSRICLCHPTNLEGGHIISYSDLPRVRHLHLKAENAGGGGILTAGPRGSARLKNGDGVGKSFRLPTLILSGDLSHHPAIN</sequence>
<gene>
    <name evidence="1" type="ORF">Cgig2_026992</name>
</gene>
<reference evidence="1" key="1">
    <citation type="submission" date="2022-04" db="EMBL/GenBank/DDBJ databases">
        <title>Carnegiea gigantea Genome sequencing and assembly v2.</title>
        <authorList>
            <person name="Copetti D."/>
            <person name="Sanderson M.J."/>
            <person name="Burquez A."/>
            <person name="Wojciechowski M.F."/>
        </authorList>
    </citation>
    <scope>NUCLEOTIDE SEQUENCE</scope>
    <source>
        <strain evidence="1">SGP5-SGP5p</strain>
        <tissue evidence="1">Aerial part</tissue>
    </source>
</reference>
<name>A0A9Q1GI23_9CARY</name>
<dbReference type="Proteomes" id="UP001153076">
    <property type="component" value="Unassembled WGS sequence"/>
</dbReference>
<organism evidence="1 2">
    <name type="scientific">Carnegiea gigantea</name>
    <dbReference type="NCBI Taxonomy" id="171969"/>
    <lineage>
        <taxon>Eukaryota</taxon>
        <taxon>Viridiplantae</taxon>
        <taxon>Streptophyta</taxon>
        <taxon>Embryophyta</taxon>
        <taxon>Tracheophyta</taxon>
        <taxon>Spermatophyta</taxon>
        <taxon>Magnoliopsida</taxon>
        <taxon>eudicotyledons</taxon>
        <taxon>Gunneridae</taxon>
        <taxon>Pentapetalae</taxon>
        <taxon>Caryophyllales</taxon>
        <taxon>Cactineae</taxon>
        <taxon>Cactaceae</taxon>
        <taxon>Cactoideae</taxon>
        <taxon>Echinocereeae</taxon>
        <taxon>Carnegiea</taxon>
    </lineage>
</organism>
<keyword evidence="2" id="KW-1185">Reference proteome</keyword>
<comment type="caution">
    <text evidence="1">The sequence shown here is derived from an EMBL/GenBank/DDBJ whole genome shotgun (WGS) entry which is preliminary data.</text>
</comment>
<evidence type="ECO:0000313" key="1">
    <source>
        <dbReference type="EMBL" id="KAJ8420373.1"/>
    </source>
</evidence>